<evidence type="ECO:0000313" key="2">
    <source>
        <dbReference type="EMBL" id="KAF2870766.1"/>
    </source>
</evidence>
<proteinExistence type="predicted"/>
<comment type="caution">
    <text evidence="2">The sequence shown here is derived from an EMBL/GenBank/DDBJ whole genome shotgun (WGS) entry which is preliminary data.</text>
</comment>
<protein>
    <submittedName>
        <fullName evidence="2">Uncharacterized protein</fullName>
    </submittedName>
</protein>
<evidence type="ECO:0000313" key="3">
    <source>
        <dbReference type="Proteomes" id="UP000481861"/>
    </source>
</evidence>
<dbReference type="Proteomes" id="UP000481861">
    <property type="component" value="Unassembled WGS sequence"/>
</dbReference>
<keyword evidence="3" id="KW-1185">Reference proteome</keyword>
<sequence>MKPNPVEPFTCVPDSNDNNDEDKKGKCKDGEILDPAEGGQDKNSPNPKCLQDDQKLCEQGKVPQSRDKTDVGLKTKDEVTCGKEINENDKPKCKSNEYRFVDVEGENAKYSCQKTRKFDREKEARVDNRTKNTMSHQLARTRNIEGMSADWNI</sequence>
<reference evidence="2 3" key="1">
    <citation type="submission" date="2020-01" db="EMBL/GenBank/DDBJ databases">
        <authorList>
            <consortium name="DOE Joint Genome Institute"/>
            <person name="Haridas S."/>
            <person name="Albert R."/>
            <person name="Binder M."/>
            <person name="Bloem J."/>
            <person name="Labutti K."/>
            <person name="Salamov A."/>
            <person name="Andreopoulos B."/>
            <person name="Baker S.E."/>
            <person name="Barry K."/>
            <person name="Bills G."/>
            <person name="Bluhm B.H."/>
            <person name="Cannon C."/>
            <person name="Castanera R."/>
            <person name="Culley D.E."/>
            <person name="Daum C."/>
            <person name="Ezra D."/>
            <person name="Gonzalez J.B."/>
            <person name="Henrissat B."/>
            <person name="Kuo A."/>
            <person name="Liang C."/>
            <person name="Lipzen A."/>
            <person name="Lutzoni F."/>
            <person name="Magnuson J."/>
            <person name="Mondo S."/>
            <person name="Nolan M."/>
            <person name="Ohm R."/>
            <person name="Pangilinan J."/>
            <person name="Park H.-J.H."/>
            <person name="Ramirez L."/>
            <person name="Alfaro M."/>
            <person name="Sun H."/>
            <person name="Tritt A."/>
            <person name="Yoshinaga Y."/>
            <person name="Zwiers L.-H.L."/>
            <person name="Turgeon B.G."/>
            <person name="Goodwin S.B."/>
            <person name="Spatafora J.W."/>
            <person name="Crous P.W."/>
            <person name="Grigoriev I.V."/>
        </authorList>
    </citation>
    <scope>NUCLEOTIDE SEQUENCE [LARGE SCALE GENOMIC DNA]</scope>
    <source>
        <strain evidence="2 3">CBS 611.86</strain>
    </source>
</reference>
<dbReference type="OrthoDB" id="3773350at2759"/>
<feature type="region of interest" description="Disordered" evidence="1">
    <location>
        <begin position="123"/>
        <end position="153"/>
    </location>
</feature>
<feature type="compositionally biased region" description="Polar residues" evidence="1">
    <location>
        <begin position="131"/>
        <end position="140"/>
    </location>
</feature>
<accession>A0A7C8I6U6</accession>
<feature type="compositionally biased region" description="Basic and acidic residues" evidence="1">
    <location>
        <begin position="21"/>
        <end position="31"/>
    </location>
</feature>
<feature type="region of interest" description="Disordered" evidence="1">
    <location>
        <begin position="1"/>
        <end position="52"/>
    </location>
</feature>
<dbReference type="AlphaFoldDB" id="A0A7C8I6U6"/>
<name>A0A7C8I6U6_9PLEO</name>
<dbReference type="EMBL" id="JAADJZ010000013">
    <property type="protein sequence ID" value="KAF2870766.1"/>
    <property type="molecule type" value="Genomic_DNA"/>
</dbReference>
<evidence type="ECO:0000256" key="1">
    <source>
        <dbReference type="SAM" id="MobiDB-lite"/>
    </source>
</evidence>
<gene>
    <name evidence="2" type="ORF">BDV95DRAFT_607899</name>
</gene>
<organism evidence="2 3">
    <name type="scientific">Massariosphaeria phaeospora</name>
    <dbReference type="NCBI Taxonomy" id="100035"/>
    <lineage>
        <taxon>Eukaryota</taxon>
        <taxon>Fungi</taxon>
        <taxon>Dikarya</taxon>
        <taxon>Ascomycota</taxon>
        <taxon>Pezizomycotina</taxon>
        <taxon>Dothideomycetes</taxon>
        <taxon>Pleosporomycetidae</taxon>
        <taxon>Pleosporales</taxon>
        <taxon>Pleosporales incertae sedis</taxon>
        <taxon>Massariosphaeria</taxon>
    </lineage>
</organism>